<sequence length="377" mass="42632">MFPALDIDIRPGSGLGIFEIGASLWNILHILHRHQEAFPQVDVKYDPDSSVLTPIILHLRPHLDLLFSSKNQRLHTICLRRLRDPNPPVVLRYKDTILSSIDQVLRRSGVNRTFGPTYAGEDLKYPGLWFSFEEDGLGEGIKGNQAEDRGQVVKRVFVSQKPLDGSDRDALDEVIESPTMAGEVAKAVVKIHVGITLFFHPIGSTEPLHIRLGETTAQDLTVDLGPPSRKHYKDDDRMTIHLTSNANEEDRGYFYNYFQHGLDFLISGNSHIVRKVIVHTNIPGTPQFQRYKRCIWELEGQPEDDEDDSPPRRHFSDRFETISHFLNPRGPPPSMPLDRTADDEGVTLANPTTRLYGYDGIVLEVTDSSHVVSLTLF</sequence>
<dbReference type="Pfam" id="PF03676">
    <property type="entry name" value="PHAF1"/>
    <property type="match status" value="1"/>
</dbReference>
<dbReference type="PANTHER" id="PTHR13465:SF2">
    <property type="entry name" value="PHAGOSOME ASSEMBLY FACTOR 1"/>
    <property type="match status" value="1"/>
</dbReference>
<dbReference type="PANTHER" id="PTHR13465">
    <property type="entry name" value="UPF0183 PROTEIN"/>
    <property type="match status" value="1"/>
</dbReference>
<dbReference type="GO" id="GO:0043001">
    <property type="term" value="P:Golgi to plasma membrane protein transport"/>
    <property type="evidence" value="ECO:0007669"/>
    <property type="project" value="TreeGrafter"/>
</dbReference>
<organism evidence="2 3">
    <name type="scientific">Pleurotus ostreatus (strain PC15)</name>
    <name type="common">Oyster mushroom</name>
    <dbReference type="NCBI Taxonomy" id="1137138"/>
    <lineage>
        <taxon>Eukaryota</taxon>
        <taxon>Fungi</taxon>
        <taxon>Dikarya</taxon>
        <taxon>Basidiomycota</taxon>
        <taxon>Agaricomycotina</taxon>
        <taxon>Agaricomycetes</taxon>
        <taxon>Agaricomycetidae</taxon>
        <taxon>Agaricales</taxon>
        <taxon>Pleurotineae</taxon>
        <taxon>Pleurotaceae</taxon>
        <taxon>Pleurotus</taxon>
    </lineage>
</organism>
<dbReference type="AlphaFoldDB" id="A0A067NZ08"/>
<comment type="similarity">
    <text evidence="1">Belongs to the PHAF1 family.</text>
</comment>
<evidence type="ECO:0000313" key="3">
    <source>
        <dbReference type="Proteomes" id="UP000027073"/>
    </source>
</evidence>
<dbReference type="GO" id="GO:0005802">
    <property type="term" value="C:trans-Golgi network"/>
    <property type="evidence" value="ECO:0007669"/>
    <property type="project" value="TreeGrafter"/>
</dbReference>
<dbReference type="InterPro" id="IPR005373">
    <property type="entry name" value="PHAF1"/>
</dbReference>
<evidence type="ECO:0000256" key="1">
    <source>
        <dbReference type="ARBA" id="ARBA00024339"/>
    </source>
</evidence>
<name>A0A067NZ08_PLEO1</name>
<reference evidence="3" key="1">
    <citation type="journal article" date="2014" name="Proc. Natl. Acad. Sci. U.S.A.">
        <title>Extensive sampling of basidiomycete genomes demonstrates inadequacy of the white-rot/brown-rot paradigm for wood decay fungi.</title>
        <authorList>
            <person name="Riley R."/>
            <person name="Salamov A.A."/>
            <person name="Brown D.W."/>
            <person name="Nagy L.G."/>
            <person name="Floudas D."/>
            <person name="Held B.W."/>
            <person name="Levasseur A."/>
            <person name="Lombard V."/>
            <person name="Morin E."/>
            <person name="Otillar R."/>
            <person name="Lindquist E.A."/>
            <person name="Sun H."/>
            <person name="LaButti K.M."/>
            <person name="Schmutz J."/>
            <person name="Jabbour D."/>
            <person name="Luo H."/>
            <person name="Baker S.E."/>
            <person name="Pisabarro A.G."/>
            <person name="Walton J.D."/>
            <person name="Blanchette R.A."/>
            <person name="Henrissat B."/>
            <person name="Martin F."/>
            <person name="Cullen D."/>
            <person name="Hibbett D.S."/>
            <person name="Grigoriev I.V."/>
        </authorList>
    </citation>
    <scope>NUCLEOTIDE SEQUENCE [LARGE SCALE GENOMIC DNA]</scope>
    <source>
        <strain evidence="3">PC15</strain>
    </source>
</reference>
<proteinExistence type="inferred from homology"/>
<gene>
    <name evidence="2" type="ORF">PLEOSDRAFT_27291</name>
</gene>
<dbReference type="HOGENOM" id="CLU_032056_1_0_1"/>
<evidence type="ECO:0000313" key="2">
    <source>
        <dbReference type="EMBL" id="KDQ29367.1"/>
    </source>
</evidence>
<dbReference type="InParanoid" id="A0A067NZ08"/>
<dbReference type="Proteomes" id="UP000027073">
    <property type="component" value="Unassembled WGS sequence"/>
</dbReference>
<dbReference type="OrthoDB" id="411211at2759"/>
<dbReference type="InterPro" id="IPR039156">
    <property type="entry name" value="PHAF1/BROMI"/>
</dbReference>
<accession>A0A067NZ08</accession>
<dbReference type="EMBL" id="KL198007">
    <property type="protein sequence ID" value="KDQ29367.1"/>
    <property type="molecule type" value="Genomic_DNA"/>
</dbReference>
<protein>
    <submittedName>
        <fullName evidence="2">Uncharacterized protein</fullName>
    </submittedName>
</protein>
<dbReference type="VEuPathDB" id="FungiDB:PLEOSDRAFT_27291"/>